<feature type="region of interest" description="Disordered" evidence="1">
    <location>
        <begin position="1"/>
        <end position="31"/>
    </location>
</feature>
<feature type="compositionally biased region" description="Basic residues" evidence="1">
    <location>
        <begin position="12"/>
        <end position="21"/>
    </location>
</feature>
<name>A0A8H5MIC0_9HYPO</name>
<organism evidence="2 3">
    <name type="scientific">Fusarium phyllophilum</name>
    <dbReference type="NCBI Taxonomy" id="47803"/>
    <lineage>
        <taxon>Eukaryota</taxon>
        <taxon>Fungi</taxon>
        <taxon>Dikarya</taxon>
        <taxon>Ascomycota</taxon>
        <taxon>Pezizomycotina</taxon>
        <taxon>Sordariomycetes</taxon>
        <taxon>Hypocreomycetidae</taxon>
        <taxon>Hypocreales</taxon>
        <taxon>Nectriaceae</taxon>
        <taxon>Fusarium</taxon>
        <taxon>Fusarium fujikuroi species complex</taxon>
    </lineage>
</organism>
<feature type="compositionally biased region" description="Polar residues" evidence="1">
    <location>
        <begin position="1"/>
        <end position="10"/>
    </location>
</feature>
<comment type="caution">
    <text evidence="2">The sequence shown here is derived from an EMBL/GenBank/DDBJ whole genome shotgun (WGS) entry which is preliminary data.</text>
</comment>
<protein>
    <submittedName>
        <fullName evidence="2">Uncharacterized protein</fullName>
    </submittedName>
</protein>
<evidence type="ECO:0000313" key="3">
    <source>
        <dbReference type="Proteomes" id="UP000582016"/>
    </source>
</evidence>
<dbReference type="AlphaFoldDB" id="A0A8H5MIC0"/>
<feature type="non-terminal residue" evidence="2">
    <location>
        <position position="83"/>
    </location>
</feature>
<dbReference type="OrthoDB" id="410044at2759"/>
<evidence type="ECO:0000256" key="1">
    <source>
        <dbReference type="SAM" id="MobiDB-lite"/>
    </source>
</evidence>
<proteinExistence type="predicted"/>
<gene>
    <name evidence="2" type="ORF">FPHYL_14303</name>
</gene>
<accession>A0A8H5MIC0</accession>
<evidence type="ECO:0000313" key="2">
    <source>
        <dbReference type="EMBL" id="KAF5528922.1"/>
    </source>
</evidence>
<dbReference type="Proteomes" id="UP000582016">
    <property type="component" value="Unassembled WGS sequence"/>
</dbReference>
<reference evidence="2 3" key="1">
    <citation type="submission" date="2020-05" db="EMBL/GenBank/DDBJ databases">
        <title>Identification and distribution of gene clusters putatively required for synthesis of sphingolipid metabolism inhibitors in phylogenetically diverse species of the filamentous fungus Fusarium.</title>
        <authorList>
            <person name="Kim H.-S."/>
            <person name="Busman M."/>
            <person name="Brown D.W."/>
            <person name="Divon H."/>
            <person name="Uhlig S."/>
            <person name="Proctor R.H."/>
        </authorList>
    </citation>
    <scope>NUCLEOTIDE SEQUENCE [LARGE SCALE GENOMIC DNA]</scope>
    <source>
        <strain evidence="2 3">NRRL 13617</strain>
    </source>
</reference>
<dbReference type="EMBL" id="JAAOAQ010001414">
    <property type="protein sequence ID" value="KAF5528922.1"/>
    <property type="molecule type" value="Genomic_DNA"/>
</dbReference>
<keyword evidence="3" id="KW-1185">Reference proteome</keyword>
<sequence>MIKSTNQPFNSGRKRGSKPKKGGSDEEPAAQVVANLTNQAQPVPIGNFMPTSEFVRPIATLPANMGAVANNHREFDAQSVYPG</sequence>